<dbReference type="RefSeq" id="WP_058893972.1">
    <property type="nucleotide sequence ID" value="NZ_CP024996.1"/>
</dbReference>
<organism evidence="5 6">
    <name type="scientific">Herbaspirillum rubrisubalbicans</name>
    <dbReference type="NCBI Taxonomy" id="80842"/>
    <lineage>
        <taxon>Bacteria</taxon>
        <taxon>Pseudomonadati</taxon>
        <taxon>Pseudomonadota</taxon>
        <taxon>Betaproteobacteria</taxon>
        <taxon>Burkholderiales</taxon>
        <taxon>Oxalobacteraceae</taxon>
        <taxon>Herbaspirillum</taxon>
    </lineage>
</organism>
<evidence type="ECO:0000313" key="5">
    <source>
        <dbReference type="EMBL" id="AYR22550.1"/>
    </source>
</evidence>
<dbReference type="AlphaFoldDB" id="A0AAD0XFJ5"/>
<dbReference type="Pfam" id="PF00248">
    <property type="entry name" value="Aldo_ket_red"/>
    <property type="match status" value="1"/>
</dbReference>
<evidence type="ECO:0000256" key="2">
    <source>
        <dbReference type="PIRSR" id="PIRSR000097-2"/>
    </source>
</evidence>
<dbReference type="PANTHER" id="PTHR43638:SF3">
    <property type="entry name" value="ALDEHYDE REDUCTASE"/>
    <property type="match status" value="1"/>
</dbReference>
<dbReference type="CDD" id="cd19138">
    <property type="entry name" value="AKR_YeaE"/>
    <property type="match status" value="1"/>
</dbReference>
<feature type="active site" description="Proton donor" evidence="1">
    <location>
        <position position="56"/>
    </location>
</feature>
<evidence type="ECO:0000313" key="6">
    <source>
        <dbReference type="Proteomes" id="UP000269199"/>
    </source>
</evidence>
<dbReference type="InterPro" id="IPR023210">
    <property type="entry name" value="NADP_OxRdtase_dom"/>
</dbReference>
<dbReference type="Proteomes" id="UP000269199">
    <property type="component" value="Chromosome"/>
</dbReference>
<gene>
    <name evidence="5" type="ORF">RC54_01400</name>
</gene>
<accession>A0AAD0XFJ5</accession>
<feature type="domain" description="NADP-dependent oxidoreductase" evidence="4">
    <location>
        <begin position="18"/>
        <end position="266"/>
    </location>
</feature>
<dbReference type="PRINTS" id="PR00069">
    <property type="entry name" value="ALDKETRDTASE"/>
</dbReference>
<evidence type="ECO:0000259" key="4">
    <source>
        <dbReference type="Pfam" id="PF00248"/>
    </source>
</evidence>
<dbReference type="EMBL" id="CP024996">
    <property type="protein sequence ID" value="AYR22550.1"/>
    <property type="molecule type" value="Genomic_DNA"/>
</dbReference>
<feature type="site" description="Lowers pKa of active site Tyr" evidence="3">
    <location>
        <position position="81"/>
    </location>
</feature>
<sequence>MKQIPLITLRNGAQVPTLGQGTWNMGESGAAAATEVRALQAGIDLGMTLIDTAEMYADGNAERIVGQAIAGRRQQVYLVSKVLPHNASQRGTIAACEASLKRLGTDHIELYLLHWRGPHPLAATVEGMEKLVAQGKIGGWGVSNLDSDDIDELLQEPQGSHYLCNQVLYNLSRRGIEYDLLPQALEQGVAIMAYSPIEQGRILKNATLGTVAQRHGVTPAQVALAWVLRRPGVIAIPKAADTAHVQANRACLDLQLTAADLKELDAAFPPPRRKQPLAML</sequence>
<proteinExistence type="predicted"/>
<evidence type="ECO:0000256" key="1">
    <source>
        <dbReference type="PIRSR" id="PIRSR000097-1"/>
    </source>
</evidence>
<dbReference type="PIRSF" id="PIRSF000097">
    <property type="entry name" value="AKR"/>
    <property type="match status" value="1"/>
</dbReference>
<name>A0AAD0XFJ5_9BURK</name>
<dbReference type="PANTHER" id="PTHR43638">
    <property type="entry name" value="OXIDOREDUCTASE, ALDO/KETO REDUCTASE FAMILY PROTEIN"/>
    <property type="match status" value="1"/>
</dbReference>
<evidence type="ECO:0000256" key="3">
    <source>
        <dbReference type="PIRSR" id="PIRSR000097-3"/>
    </source>
</evidence>
<feature type="binding site" evidence="2">
    <location>
        <position position="114"/>
    </location>
    <ligand>
        <name>substrate</name>
    </ligand>
</feature>
<dbReference type="SUPFAM" id="SSF51430">
    <property type="entry name" value="NAD(P)-linked oxidoreductase"/>
    <property type="match status" value="1"/>
</dbReference>
<dbReference type="InterPro" id="IPR036812">
    <property type="entry name" value="NAD(P)_OxRdtase_dom_sf"/>
</dbReference>
<dbReference type="GO" id="GO:0016491">
    <property type="term" value="F:oxidoreductase activity"/>
    <property type="evidence" value="ECO:0007669"/>
    <property type="project" value="InterPro"/>
</dbReference>
<dbReference type="Gene3D" id="3.20.20.100">
    <property type="entry name" value="NADP-dependent oxidoreductase domain"/>
    <property type="match status" value="1"/>
</dbReference>
<protein>
    <submittedName>
        <fullName evidence="5">Aldo/keto reductase</fullName>
    </submittedName>
</protein>
<reference evidence="5 6" key="1">
    <citation type="submission" date="2017-11" db="EMBL/GenBank/DDBJ databases">
        <title>Complete genome sequence of Herbaspirillum rubrisubalbicans DSM 11543.</title>
        <authorList>
            <person name="Chen M."/>
            <person name="An Q."/>
        </authorList>
    </citation>
    <scope>NUCLEOTIDE SEQUENCE [LARGE SCALE GENOMIC DNA]</scope>
    <source>
        <strain evidence="5 6">DSM 11543</strain>
    </source>
</reference>
<dbReference type="InterPro" id="IPR020471">
    <property type="entry name" value="AKR"/>
</dbReference>